<dbReference type="FunFam" id="3.50.40.10:FF:000001">
    <property type="entry name" value="Phenylalanine--tRNA ligase beta subunit"/>
    <property type="match status" value="1"/>
</dbReference>
<evidence type="ECO:0000256" key="7">
    <source>
        <dbReference type="ARBA" id="ARBA00022723"/>
    </source>
</evidence>
<dbReference type="Gene3D" id="3.30.70.380">
    <property type="entry name" value="Ferrodoxin-fold anticodon-binding domain"/>
    <property type="match status" value="1"/>
</dbReference>
<feature type="domain" description="TRNA-binding" evidence="17">
    <location>
        <begin position="39"/>
        <end position="154"/>
    </location>
</feature>
<evidence type="ECO:0000259" key="17">
    <source>
        <dbReference type="PROSITE" id="PS50886"/>
    </source>
</evidence>
<dbReference type="SUPFAM" id="SSF54991">
    <property type="entry name" value="Anticodon-binding domain of PheRS"/>
    <property type="match status" value="1"/>
</dbReference>
<comment type="subcellular location">
    <subcellularLocation>
        <location evidence="1 15">Cytoplasm</location>
    </subcellularLocation>
</comment>
<dbReference type="GO" id="GO:0016740">
    <property type="term" value="F:transferase activity"/>
    <property type="evidence" value="ECO:0007669"/>
    <property type="project" value="UniProtKB-ARBA"/>
</dbReference>
<dbReference type="Gene3D" id="3.50.40.10">
    <property type="entry name" value="Phenylalanyl-trna Synthetase, Chain B, domain 3"/>
    <property type="match status" value="1"/>
</dbReference>
<dbReference type="SUPFAM" id="SSF55681">
    <property type="entry name" value="Class II aaRS and biotin synthetases"/>
    <property type="match status" value="1"/>
</dbReference>
<dbReference type="GO" id="GO:0004826">
    <property type="term" value="F:phenylalanine-tRNA ligase activity"/>
    <property type="evidence" value="ECO:0007669"/>
    <property type="project" value="UniProtKB-UniRule"/>
</dbReference>
<dbReference type="NCBIfam" id="TIGR00472">
    <property type="entry name" value="pheT_bact"/>
    <property type="match status" value="1"/>
</dbReference>
<dbReference type="PANTHER" id="PTHR10947">
    <property type="entry name" value="PHENYLALANYL-TRNA SYNTHETASE BETA CHAIN AND LEUCINE-RICH REPEAT-CONTAINING PROTEIN 47"/>
    <property type="match status" value="1"/>
</dbReference>
<organism evidence="20 21">
    <name type="scientific">Secundilactobacillus odoratitofui DSM 19909 = JCM 15043</name>
    <dbReference type="NCBI Taxonomy" id="1423776"/>
    <lineage>
        <taxon>Bacteria</taxon>
        <taxon>Bacillati</taxon>
        <taxon>Bacillota</taxon>
        <taxon>Bacilli</taxon>
        <taxon>Lactobacillales</taxon>
        <taxon>Lactobacillaceae</taxon>
        <taxon>Secundilactobacillus</taxon>
    </lineage>
</organism>
<dbReference type="InterPro" id="IPR009061">
    <property type="entry name" value="DNA-bd_dom_put_sf"/>
</dbReference>
<evidence type="ECO:0000256" key="6">
    <source>
        <dbReference type="ARBA" id="ARBA00022598"/>
    </source>
</evidence>
<evidence type="ECO:0000259" key="19">
    <source>
        <dbReference type="PROSITE" id="PS51483"/>
    </source>
</evidence>
<name>A0A0R1LQ01_9LACO</name>
<keyword evidence="21" id="KW-1185">Reference proteome</keyword>
<dbReference type="Pfam" id="PF03484">
    <property type="entry name" value="B5"/>
    <property type="match status" value="1"/>
</dbReference>
<comment type="subunit">
    <text evidence="3 15">Tetramer of two alpha and two beta subunits.</text>
</comment>
<dbReference type="InterPro" id="IPR004532">
    <property type="entry name" value="Phe-tRNA-ligase_IIc_bsu_bact"/>
</dbReference>
<dbReference type="FunFam" id="3.30.70.380:FF:000001">
    <property type="entry name" value="Phenylalanine--tRNA ligase beta subunit"/>
    <property type="match status" value="1"/>
</dbReference>
<dbReference type="InterPro" id="IPR041616">
    <property type="entry name" value="PheRS_beta_core"/>
</dbReference>
<gene>
    <name evidence="15" type="primary">pheT</name>
    <name evidence="20" type="ORF">FD04_GL000916</name>
</gene>
<dbReference type="FunFam" id="3.30.930.10:FF:000022">
    <property type="entry name" value="Phenylalanine--tRNA ligase beta subunit"/>
    <property type="match status" value="1"/>
</dbReference>
<keyword evidence="11 16" id="KW-0694">RNA-binding</keyword>
<dbReference type="FunFam" id="3.30.56.10:FF:000002">
    <property type="entry name" value="Phenylalanine--tRNA ligase beta subunit"/>
    <property type="match status" value="1"/>
</dbReference>
<dbReference type="InterPro" id="IPR002547">
    <property type="entry name" value="tRNA-bd_dom"/>
</dbReference>
<comment type="similarity">
    <text evidence="2 15">Belongs to the phenylalanyl-tRNA synthetase beta subunit family. Type 1 subfamily.</text>
</comment>
<dbReference type="PATRIC" id="fig|1423776.4.peg.923"/>
<dbReference type="InterPro" id="IPR045864">
    <property type="entry name" value="aa-tRNA-synth_II/BPL/LPL"/>
</dbReference>
<dbReference type="GO" id="GO:0000287">
    <property type="term" value="F:magnesium ion binding"/>
    <property type="evidence" value="ECO:0007669"/>
    <property type="project" value="UniProtKB-UniRule"/>
</dbReference>
<sequence>MKISYSWLNEYLDLKVAPQDLAEKIERSSVEVDEVVQPSAGLKKIVVGKIMSMAPHPDSDHLNVCQVDIGEDELSQIVCGAPNVETGKKVIVALPGSRIANNVKIKRSKMRGVVSNGMICALDEIGFEKDVVPKEWSEGIYFLPEDAEIGAPVYSYIGMDDYLIDVDVTPNRGDMLSVYGVANDLGAIYNQTPNLNHPSVEEIDTATSDKVQLDVDDQVAPIYKMRIVENVKIQASPLWLQIKLWNAGVRPINNVVDVTNYILIKYGQPLHAFDYNKFDGNVVTARYAKAGETLTTLDEEERELDPHDIVIADSQKPIALAGVMGGLNSEIDDQTTTVAIESAVFTPTLIRKTAQRHNLHTSAAQHFERGVNRGGVEEALDAAAQMMHELANGEVLSGIETGASYDVKDEVIDITLTRINHVLGTTLTADQVTQIFKQLGFGVSLSDETFKVTVPPRRWDIHIPADLLEEVARIYGYDEIPATLPSGPTTLGKLTEKQVLIRSSRQLLEALGLNQAISYSLTTADKAGHFMMRDSHETELSWPMTADHTTLRMNLISGLLDDIAYNNARHVKDVALYEQGRVFYKDSADQVRPSEVEHIAGAVSGQLVVDPLRNAKANAVDFYQLKGIVEQYLTNLAIKGDVEFVATDRYPEMHPGRTADILIHGHNVGFIGQIHPLTAESYKINETYVFELNLDALLEMPKEMNQYQAISKYPAVTRDVALLVDKTVTNAEILAQINKRGGAYLKSVHLFDVYAGKNVPNGKQSLAYTLTYQNPQDTLTDDEVNQAFEKVQATLVKELGAEIR</sequence>
<dbReference type="STRING" id="1423776.FD04_GL000916"/>
<keyword evidence="4 15" id="KW-0963">Cytoplasm</keyword>
<dbReference type="GO" id="GO:0009328">
    <property type="term" value="C:phenylalanine-tRNA ligase complex"/>
    <property type="evidence" value="ECO:0007669"/>
    <property type="project" value="TreeGrafter"/>
</dbReference>
<protein>
    <recommendedName>
        <fullName evidence="15">Phenylalanine--tRNA ligase beta subunit</fullName>
        <ecNumber evidence="15">6.1.1.20</ecNumber>
    </recommendedName>
    <alternativeName>
        <fullName evidence="15">Phenylalanyl-tRNA synthetase beta subunit</fullName>
        <shortName evidence="15">PheRS</shortName>
    </alternativeName>
</protein>
<evidence type="ECO:0000256" key="12">
    <source>
        <dbReference type="ARBA" id="ARBA00022917"/>
    </source>
</evidence>
<keyword evidence="6 15" id="KW-0436">Ligase</keyword>
<dbReference type="PANTHER" id="PTHR10947:SF0">
    <property type="entry name" value="PHENYLALANINE--TRNA LIGASE BETA SUBUNIT"/>
    <property type="match status" value="1"/>
</dbReference>
<dbReference type="PROSITE" id="PS51483">
    <property type="entry name" value="B5"/>
    <property type="match status" value="1"/>
</dbReference>
<evidence type="ECO:0000256" key="3">
    <source>
        <dbReference type="ARBA" id="ARBA00011209"/>
    </source>
</evidence>
<proteinExistence type="inferred from homology"/>
<evidence type="ECO:0000256" key="5">
    <source>
        <dbReference type="ARBA" id="ARBA00022555"/>
    </source>
</evidence>
<evidence type="ECO:0000256" key="10">
    <source>
        <dbReference type="ARBA" id="ARBA00022842"/>
    </source>
</evidence>
<feature type="domain" description="FDX-ACB" evidence="18">
    <location>
        <begin position="711"/>
        <end position="804"/>
    </location>
</feature>
<dbReference type="HAMAP" id="MF_00283">
    <property type="entry name" value="Phe_tRNA_synth_beta1"/>
    <property type="match status" value="1"/>
</dbReference>
<dbReference type="SUPFAM" id="SSF56037">
    <property type="entry name" value="PheT/TilS domain"/>
    <property type="match status" value="1"/>
</dbReference>
<dbReference type="SUPFAM" id="SSF46955">
    <property type="entry name" value="Putative DNA-binding domain"/>
    <property type="match status" value="1"/>
</dbReference>
<dbReference type="CDD" id="cd00769">
    <property type="entry name" value="PheRS_beta_core"/>
    <property type="match status" value="1"/>
</dbReference>
<evidence type="ECO:0000256" key="4">
    <source>
        <dbReference type="ARBA" id="ARBA00022490"/>
    </source>
</evidence>
<evidence type="ECO:0000256" key="2">
    <source>
        <dbReference type="ARBA" id="ARBA00008653"/>
    </source>
</evidence>
<evidence type="ECO:0000256" key="8">
    <source>
        <dbReference type="ARBA" id="ARBA00022741"/>
    </source>
</evidence>
<dbReference type="AlphaFoldDB" id="A0A0R1LQ01"/>
<comment type="cofactor">
    <cofactor evidence="15">
        <name>Mg(2+)</name>
        <dbReference type="ChEBI" id="CHEBI:18420"/>
    </cofactor>
    <text evidence="15">Binds 2 magnesium ions per tetramer.</text>
</comment>
<keyword evidence="5 16" id="KW-0820">tRNA-binding</keyword>
<dbReference type="EC" id="6.1.1.20" evidence="15"/>
<dbReference type="InterPro" id="IPR045060">
    <property type="entry name" value="Phe-tRNA-ligase_IIc_bsu"/>
</dbReference>
<dbReference type="Pfam" id="PF17759">
    <property type="entry name" value="tRNA_synthFbeta"/>
    <property type="match status" value="1"/>
</dbReference>
<evidence type="ECO:0000256" key="16">
    <source>
        <dbReference type="PROSITE-ProRule" id="PRU00209"/>
    </source>
</evidence>
<dbReference type="PROSITE" id="PS50886">
    <property type="entry name" value="TRBD"/>
    <property type="match status" value="1"/>
</dbReference>
<feature type="binding site" evidence="15">
    <location>
        <position position="460"/>
    </location>
    <ligand>
        <name>Mg(2+)</name>
        <dbReference type="ChEBI" id="CHEBI:18420"/>
        <note>shared with alpha subunit</note>
    </ligand>
</feature>
<dbReference type="SMART" id="SM00896">
    <property type="entry name" value="FDX-ACB"/>
    <property type="match status" value="1"/>
</dbReference>
<evidence type="ECO:0000256" key="15">
    <source>
        <dbReference type="HAMAP-Rule" id="MF_00283"/>
    </source>
</evidence>
<keyword evidence="9 15" id="KW-0067">ATP-binding</keyword>
<dbReference type="RefSeq" id="WP_056947753.1">
    <property type="nucleotide sequence ID" value="NZ_AZEE01000028.1"/>
</dbReference>
<dbReference type="Pfam" id="PF03483">
    <property type="entry name" value="B3_4"/>
    <property type="match status" value="1"/>
</dbReference>
<feature type="binding site" evidence="15">
    <location>
        <position position="470"/>
    </location>
    <ligand>
        <name>Mg(2+)</name>
        <dbReference type="ChEBI" id="CHEBI:18420"/>
        <note>shared with alpha subunit</note>
    </ligand>
</feature>
<dbReference type="OrthoDB" id="9805455at2"/>
<dbReference type="Gene3D" id="3.30.56.10">
    <property type="match status" value="2"/>
</dbReference>
<reference evidence="20 21" key="1">
    <citation type="journal article" date="2015" name="Genome Announc.">
        <title>Expanding the biotechnology potential of lactobacilli through comparative genomics of 213 strains and associated genera.</title>
        <authorList>
            <person name="Sun Z."/>
            <person name="Harris H.M."/>
            <person name="McCann A."/>
            <person name="Guo C."/>
            <person name="Argimon S."/>
            <person name="Zhang W."/>
            <person name="Yang X."/>
            <person name="Jeffery I.B."/>
            <person name="Cooney J.C."/>
            <person name="Kagawa T.F."/>
            <person name="Liu W."/>
            <person name="Song Y."/>
            <person name="Salvetti E."/>
            <person name="Wrobel A."/>
            <person name="Rasinkangas P."/>
            <person name="Parkhill J."/>
            <person name="Rea M.C."/>
            <person name="O'Sullivan O."/>
            <person name="Ritari J."/>
            <person name="Douillard F.P."/>
            <person name="Paul Ross R."/>
            <person name="Yang R."/>
            <person name="Briner A.E."/>
            <person name="Felis G.E."/>
            <person name="de Vos W.M."/>
            <person name="Barrangou R."/>
            <person name="Klaenhammer T.R."/>
            <person name="Caufield P.W."/>
            <person name="Cui Y."/>
            <person name="Zhang H."/>
            <person name="O'Toole P.W."/>
        </authorList>
    </citation>
    <scope>NUCLEOTIDE SEQUENCE [LARGE SCALE GENOMIC DNA]</scope>
    <source>
        <strain evidence="20 21">DSM 19909</strain>
    </source>
</reference>
<dbReference type="GO" id="GO:0006432">
    <property type="term" value="P:phenylalanyl-tRNA aminoacylation"/>
    <property type="evidence" value="ECO:0007669"/>
    <property type="project" value="UniProtKB-UniRule"/>
</dbReference>
<dbReference type="GO" id="GO:0000049">
    <property type="term" value="F:tRNA binding"/>
    <property type="evidence" value="ECO:0007669"/>
    <property type="project" value="UniProtKB-UniRule"/>
</dbReference>
<dbReference type="GO" id="GO:0140096">
    <property type="term" value="F:catalytic activity, acting on a protein"/>
    <property type="evidence" value="ECO:0007669"/>
    <property type="project" value="UniProtKB-ARBA"/>
</dbReference>
<evidence type="ECO:0000313" key="21">
    <source>
        <dbReference type="Proteomes" id="UP000051160"/>
    </source>
</evidence>
<dbReference type="InterPro" id="IPR020825">
    <property type="entry name" value="Phe-tRNA_synthase-like_B3/B4"/>
</dbReference>
<accession>A0A0R1LQ01</accession>
<dbReference type="GO" id="GO:0005524">
    <property type="term" value="F:ATP binding"/>
    <property type="evidence" value="ECO:0007669"/>
    <property type="project" value="UniProtKB-UniRule"/>
</dbReference>
<evidence type="ECO:0000313" key="20">
    <source>
        <dbReference type="EMBL" id="KRK97941.1"/>
    </source>
</evidence>
<dbReference type="InterPro" id="IPR012340">
    <property type="entry name" value="NA-bd_OB-fold"/>
</dbReference>
<dbReference type="SUPFAM" id="SSF50249">
    <property type="entry name" value="Nucleic acid-binding proteins"/>
    <property type="match status" value="1"/>
</dbReference>
<evidence type="ECO:0000256" key="13">
    <source>
        <dbReference type="ARBA" id="ARBA00023146"/>
    </source>
</evidence>
<dbReference type="SMART" id="SM00873">
    <property type="entry name" value="B3_4"/>
    <property type="match status" value="1"/>
</dbReference>
<keyword evidence="10 15" id="KW-0460">Magnesium</keyword>
<keyword evidence="12 15" id="KW-0648">Protein biosynthesis</keyword>
<dbReference type="InterPro" id="IPR005146">
    <property type="entry name" value="B3/B4_tRNA-bd"/>
</dbReference>
<dbReference type="CDD" id="cd02796">
    <property type="entry name" value="tRNA_bind_bactPheRS"/>
    <property type="match status" value="1"/>
</dbReference>
<dbReference type="InterPro" id="IPR036690">
    <property type="entry name" value="Fdx_antiC-bd_sf"/>
</dbReference>
<evidence type="ECO:0000256" key="1">
    <source>
        <dbReference type="ARBA" id="ARBA00004496"/>
    </source>
</evidence>
<keyword evidence="8 15" id="KW-0547">Nucleotide-binding</keyword>
<dbReference type="EMBL" id="AZEE01000028">
    <property type="protein sequence ID" value="KRK97941.1"/>
    <property type="molecule type" value="Genomic_DNA"/>
</dbReference>
<evidence type="ECO:0000256" key="9">
    <source>
        <dbReference type="ARBA" id="ARBA00022840"/>
    </source>
</evidence>
<dbReference type="NCBIfam" id="NF045760">
    <property type="entry name" value="YtpR"/>
    <property type="match status" value="1"/>
</dbReference>
<comment type="catalytic activity">
    <reaction evidence="14 15">
        <text>tRNA(Phe) + L-phenylalanine + ATP = L-phenylalanyl-tRNA(Phe) + AMP + diphosphate + H(+)</text>
        <dbReference type="Rhea" id="RHEA:19413"/>
        <dbReference type="Rhea" id="RHEA-COMP:9668"/>
        <dbReference type="Rhea" id="RHEA-COMP:9699"/>
        <dbReference type="ChEBI" id="CHEBI:15378"/>
        <dbReference type="ChEBI" id="CHEBI:30616"/>
        <dbReference type="ChEBI" id="CHEBI:33019"/>
        <dbReference type="ChEBI" id="CHEBI:58095"/>
        <dbReference type="ChEBI" id="CHEBI:78442"/>
        <dbReference type="ChEBI" id="CHEBI:78531"/>
        <dbReference type="ChEBI" id="CHEBI:456215"/>
        <dbReference type="EC" id="6.1.1.20"/>
    </reaction>
</comment>
<dbReference type="InterPro" id="IPR005147">
    <property type="entry name" value="tRNA_synthase_B5-dom"/>
</dbReference>
<feature type="binding site" evidence="15">
    <location>
        <position position="469"/>
    </location>
    <ligand>
        <name>Mg(2+)</name>
        <dbReference type="ChEBI" id="CHEBI:18420"/>
        <note>shared with alpha subunit</note>
    </ligand>
</feature>
<evidence type="ECO:0000259" key="18">
    <source>
        <dbReference type="PROSITE" id="PS51447"/>
    </source>
</evidence>
<dbReference type="Pfam" id="PF03147">
    <property type="entry name" value="FDX-ACB"/>
    <property type="match status" value="1"/>
</dbReference>
<dbReference type="FunFam" id="2.40.50.140:FF:000045">
    <property type="entry name" value="Phenylalanine--tRNA ligase beta subunit"/>
    <property type="match status" value="1"/>
</dbReference>
<dbReference type="InterPro" id="IPR005121">
    <property type="entry name" value="Fdx_antiC-bd"/>
</dbReference>
<comment type="caution">
    <text evidence="20">The sequence shown here is derived from an EMBL/GenBank/DDBJ whole genome shotgun (WGS) entry which is preliminary data.</text>
</comment>
<dbReference type="Proteomes" id="UP000051160">
    <property type="component" value="Unassembled WGS sequence"/>
</dbReference>
<feature type="binding site" evidence="15">
    <location>
        <position position="466"/>
    </location>
    <ligand>
        <name>Mg(2+)</name>
        <dbReference type="ChEBI" id="CHEBI:18420"/>
        <note>shared with alpha subunit</note>
    </ligand>
</feature>
<keyword evidence="13 15" id="KW-0030">Aminoacyl-tRNA synthetase</keyword>
<keyword evidence="7 15" id="KW-0479">Metal-binding</keyword>
<dbReference type="Pfam" id="PF01588">
    <property type="entry name" value="tRNA_bind"/>
    <property type="match status" value="1"/>
</dbReference>
<dbReference type="PROSITE" id="PS51447">
    <property type="entry name" value="FDX_ACB"/>
    <property type="match status" value="1"/>
</dbReference>
<evidence type="ECO:0000256" key="11">
    <source>
        <dbReference type="ARBA" id="ARBA00022884"/>
    </source>
</evidence>
<dbReference type="Gene3D" id="2.40.50.140">
    <property type="entry name" value="Nucleic acid-binding proteins"/>
    <property type="match status" value="1"/>
</dbReference>
<dbReference type="InterPro" id="IPR033714">
    <property type="entry name" value="tRNA_bind_bactPheRS"/>
</dbReference>
<dbReference type="SMART" id="SM00874">
    <property type="entry name" value="B5"/>
    <property type="match status" value="1"/>
</dbReference>
<dbReference type="Gene3D" id="3.30.930.10">
    <property type="entry name" value="Bira Bifunctional Protein, Domain 2"/>
    <property type="match status" value="1"/>
</dbReference>
<feature type="domain" description="B5" evidence="19">
    <location>
        <begin position="407"/>
        <end position="482"/>
    </location>
</feature>
<evidence type="ECO:0000256" key="14">
    <source>
        <dbReference type="ARBA" id="ARBA00049255"/>
    </source>
</evidence>